<dbReference type="RefSeq" id="XP_018384615.1">
    <property type="nucleotide sequence ID" value="XM_018536344.1"/>
</dbReference>
<dbReference type="InterPro" id="IPR049326">
    <property type="entry name" value="Rhodopsin_dom_fungi"/>
</dbReference>
<evidence type="ECO:0000313" key="9">
    <source>
        <dbReference type="EMBL" id="OAG19194.1"/>
    </source>
</evidence>
<evidence type="ECO:0000256" key="3">
    <source>
        <dbReference type="ARBA" id="ARBA00022989"/>
    </source>
</evidence>
<dbReference type="OMA" id="LDASDYC"/>
<evidence type="ECO:0000256" key="4">
    <source>
        <dbReference type="ARBA" id="ARBA00023136"/>
    </source>
</evidence>
<dbReference type="GeneID" id="29121938"/>
<dbReference type="PANTHER" id="PTHR33048:SF57">
    <property type="entry name" value="INTEGRAL MEMBRANE PROTEIN-RELATED"/>
    <property type="match status" value="1"/>
</dbReference>
<comment type="subcellular location">
    <subcellularLocation>
        <location evidence="1">Membrane</location>
        <topology evidence="1">Multi-pass membrane protein</topology>
    </subcellularLocation>
</comment>
<feature type="transmembrane region" description="Helical" evidence="7">
    <location>
        <begin position="134"/>
        <end position="158"/>
    </location>
</feature>
<feature type="transmembrane region" description="Helical" evidence="7">
    <location>
        <begin position="102"/>
        <end position="122"/>
    </location>
</feature>
<name>A0A177DH29_ALTAL</name>
<evidence type="ECO:0000256" key="1">
    <source>
        <dbReference type="ARBA" id="ARBA00004141"/>
    </source>
</evidence>
<comment type="similarity">
    <text evidence="5">Belongs to the SAT4 family.</text>
</comment>
<dbReference type="Proteomes" id="UP000077248">
    <property type="component" value="Unassembled WGS sequence"/>
</dbReference>
<keyword evidence="10" id="KW-1185">Reference proteome</keyword>
<gene>
    <name evidence="9" type="ORF">CC77DRAFT_991209</name>
</gene>
<feature type="transmembrane region" description="Helical" evidence="7">
    <location>
        <begin position="178"/>
        <end position="198"/>
    </location>
</feature>
<keyword evidence="3 7" id="KW-1133">Transmembrane helix</keyword>
<keyword evidence="2 7" id="KW-0812">Transmembrane</keyword>
<dbReference type="InterPro" id="IPR052337">
    <property type="entry name" value="SAT4-like"/>
</dbReference>
<dbReference type="EMBL" id="KV441481">
    <property type="protein sequence ID" value="OAG19194.1"/>
    <property type="molecule type" value="Genomic_DNA"/>
</dbReference>
<proteinExistence type="inferred from homology"/>
<evidence type="ECO:0000256" key="5">
    <source>
        <dbReference type="ARBA" id="ARBA00038359"/>
    </source>
</evidence>
<feature type="transmembrane region" description="Helical" evidence="7">
    <location>
        <begin position="13"/>
        <end position="34"/>
    </location>
</feature>
<dbReference type="VEuPathDB" id="FungiDB:CC77DRAFT_991209"/>
<feature type="transmembrane region" description="Helical" evidence="7">
    <location>
        <begin position="46"/>
        <end position="69"/>
    </location>
</feature>
<dbReference type="GO" id="GO:0016020">
    <property type="term" value="C:membrane"/>
    <property type="evidence" value="ECO:0007669"/>
    <property type="project" value="UniProtKB-SubCell"/>
</dbReference>
<dbReference type="Pfam" id="PF20684">
    <property type="entry name" value="Fung_rhodopsin"/>
    <property type="match status" value="1"/>
</dbReference>
<sequence length="357" mass="39179">MATFPVDTHDQKAVLGVAFSFSFLAVLAVVLRLTAHKIARKRWTPADYLIIIACIFAVGLQAISITGVFHAGIGYGHVKDIVAEYGLEPITKLSQIIMPLQFLWVLSLACTKMSILTLYVFIFPIRWVVWGSYVTMAILIAWTIGTILAGCLICRPIAFNWDKTIPGGTCGDQVMSFTISGVINVVTDVIVLLLPMHALYHLQMAMYKRVALVTVFGLGIFTCIISALRISVLSSMDFSDITFTIPRANIFSCLEPCLAVVLACVPLMHPLLRRSTPTPYGPGKKSANTESKSAGVRVVSDDGFERLDDNTSHLWLRPMGRQHRVDASDQQETIPGDAGQGDRESLDRQERDGGMSS</sequence>
<evidence type="ECO:0000256" key="7">
    <source>
        <dbReference type="SAM" id="Phobius"/>
    </source>
</evidence>
<evidence type="ECO:0000256" key="2">
    <source>
        <dbReference type="ARBA" id="ARBA00022692"/>
    </source>
</evidence>
<keyword evidence="4 7" id="KW-0472">Membrane</keyword>
<protein>
    <recommendedName>
        <fullName evidence="8">Rhodopsin domain-containing protein</fullName>
    </recommendedName>
</protein>
<feature type="transmembrane region" description="Helical" evidence="7">
    <location>
        <begin position="210"/>
        <end position="228"/>
    </location>
</feature>
<feature type="region of interest" description="Disordered" evidence="6">
    <location>
        <begin position="318"/>
        <end position="357"/>
    </location>
</feature>
<evidence type="ECO:0000259" key="8">
    <source>
        <dbReference type="Pfam" id="PF20684"/>
    </source>
</evidence>
<dbReference type="AlphaFoldDB" id="A0A177DH29"/>
<feature type="domain" description="Rhodopsin" evidence="8">
    <location>
        <begin position="31"/>
        <end position="274"/>
    </location>
</feature>
<organism evidence="9 10">
    <name type="scientific">Alternaria alternata</name>
    <name type="common">Alternaria rot fungus</name>
    <name type="synonym">Torula alternata</name>
    <dbReference type="NCBI Taxonomy" id="5599"/>
    <lineage>
        <taxon>Eukaryota</taxon>
        <taxon>Fungi</taxon>
        <taxon>Dikarya</taxon>
        <taxon>Ascomycota</taxon>
        <taxon>Pezizomycotina</taxon>
        <taxon>Dothideomycetes</taxon>
        <taxon>Pleosporomycetidae</taxon>
        <taxon>Pleosporales</taxon>
        <taxon>Pleosporineae</taxon>
        <taxon>Pleosporaceae</taxon>
        <taxon>Alternaria</taxon>
        <taxon>Alternaria sect. Alternaria</taxon>
        <taxon>Alternaria alternata complex</taxon>
    </lineage>
</organism>
<dbReference type="PANTHER" id="PTHR33048">
    <property type="entry name" value="PTH11-LIKE INTEGRAL MEMBRANE PROTEIN (AFU_ORTHOLOGUE AFUA_5G11245)"/>
    <property type="match status" value="1"/>
</dbReference>
<dbReference type="KEGG" id="aalt:CC77DRAFT_991209"/>
<feature type="region of interest" description="Disordered" evidence="6">
    <location>
        <begin position="276"/>
        <end position="295"/>
    </location>
</feature>
<evidence type="ECO:0000313" key="10">
    <source>
        <dbReference type="Proteomes" id="UP000077248"/>
    </source>
</evidence>
<reference evidence="9 10" key="1">
    <citation type="submission" date="2016-05" db="EMBL/GenBank/DDBJ databases">
        <title>Comparative analysis of secretome profiles of manganese(II)-oxidizing ascomycete fungi.</title>
        <authorList>
            <consortium name="DOE Joint Genome Institute"/>
            <person name="Zeiner C.A."/>
            <person name="Purvine S.O."/>
            <person name="Zink E.M."/>
            <person name="Wu S."/>
            <person name="Pasa-Tolic L."/>
            <person name="Chaput D.L."/>
            <person name="Haridas S."/>
            <person name="Grigoriev I.V."/>
            <person name="Santelli C.M."/>
            <person name="Hansel C.M."/>
        </authorList>
    </citation>
    <scope>NUCLEOTIDE SEQUENCE [LARGE SCALE GENOMIC DNA]</scope>
    <source>
        <strain evidence="9 10">SRC1lrK2f</strain>
    </source>
</reference>
<accession>A0A177DH29</accession>
<feature type="compositionally biased region" description="Basic and acidic residues" evidence="6">
    <location>
        <begin position="340"/>
        <end position="357"/>
    </location>
</feature>
<feature type="transmembrane region" description="Helical" evidence="7">
    <location>
        <begin position="248"/>
        <end position="268"/>
    </location>
</feature>
<evidence type="ECO:0000256" key="6">
    <source>
        <dbReference type="SAM" id="MobiDB-lite"/>
    </source>
</evidence>